<evidence type="ECO:0000313" key="2">
    <source>
        <dbReference type="EMBL" id="CRJ83247.1"/>
    </source>
</evidence>
<keyword evidence="3" id="KW-1185">Reference proteome</keyword>
<feature type="non-terminal residue" evidence="2">
    <location>
        <position position="97"/>
    </location>
</feature>
<proteinExistence type="predicted"/>
<evidence type="ECO:0000256" key="1">
    <source>
        <dbReference type="SAM" id="MobiDB-lite"/>
    </source>
</evidence>
<evidence type="ECO:0000313" key="3">
    <source>
        <dbReference type="Proteomes" id="UP000044602"/>
    </source>
</evidence>
<dbReference type="Proteomes" id="UP000044602">
    <property type="component" value="Unassembled WGS sequence"/>
</dbReference>
<organism evidence="2 3">
    <name type="scientific">Verticillium longisporum</name>
    <name type="common">Verticillium dahliae var. longisporum</name>
    <dbReference type="NCBI Taxonomy" id="100787"/>
    <lineage>
        <taxon>Eukaryota</taxon>
        <taxon>Fungi</taxon>
        <taxon>Dikarya</taxon>
        <taxon>Ascomycota</taxon>
        <taxon>Pezizomycotina</taxon>
        <taxon>Sordariomycetes</taxon>
        <taxon>Hypocreomycetidae</taxon>
        <taxon>Glomerellales</taxon>
        <taxon>Plectosphaerellaceae</taxon>
        <taxon>Verticillium</taxon>
    </lineage>
</organism>
<reference evidence="2 3" key="1">
    <citation type="submission" date="2015-05" db="EMBL/GenBank/DDBJ databases">
        <authorList>
            <person name="Wang D.B."/>
            <person name="Wang M."/>
        </authorList>
    </citation>
    <scope>NUCLEOTIDE SEQUENCE [LARGE SCALE GENOMIC DNA]</scope>
    <source>
        <strain evidence="2">VL1</strain>
    </source>
</reference>
<feature type="non-terminal residue" evidence="2">
    <location>
        <position position="1"/>
    </location>
</feature>
<gene>
    <name evidence="2" type="ORF">BN1708_016982</name>
</gene>
<dbReference type="AlphaFoldDB" id="A0A0G4KEZ2"/>
<protein>
    <submittedName>
        <fullName evidence="2">Uncharacterized protein</fullName>
    </submittedName>
</protein>
<feature type="region of interest" description="Disordered" evidence="1">
    <location>
        <begin position="74"/>
        <end position="97"/>
    </location>
</feature>
<accession>A0A0G4KEZ2</accession>
<name>A0A0G4KEZ2_VERLO</name>
<sequence>KSSLEAVVCGFRYLRSYWHSLAMRSKDSACAVETLLSQTNSKTSPVSPLRSRQAITFSDPSRISTRKWRASSSRNVFSSRSADSASISASSPSSSAS</sequence>
<dbReference type="EMBL" id="CVQH01000170">
    <property type="protein sequence ID" value="CRJ83247.1"/>
    <property type="molecule type" value="Genomic_DNA"/>
</dbReference>